<dbReference type="GO" id="GO:0007155">
    <property type="term" value="P:cell adhesion"/>
    <property type="evidence" value="ECO:0007669"/>
    <property type="project" value="InterPro"/>
</dbReference>
<dbReference type="SUPFAM" id="SSF103647">
    <property type="entry name" value="TSP type-3 repeat"/>
    <property type="match status" value="1"/>
</dbReference>
<dbReference type="InterPro" id="IPR003367">
    <property type="entry name" value="Thrombospondin_3-like_rpt"/>
</dbReference>
<dbReference type="InterPro" id="IPR028974">
    <property type="entry name" value="TSP_type-3_rpt"/>
</dbReference>
<sequence length="232" mass="25889">MKSKSWMTIGVVIASFMLASCQSTPETAVINGKPYIPPKVLIEPLADTDNDGVPDIIDNCPNTPEGVMTDEYGCPVAVSLIGYLTMELRVFFERNSNELQTKYLPEVEKVAEKMHSNPELVVVLSGHTSELEAAHASGDIYGEMNQEKVDKRQLGRDRAQIIKTALVKRNIATDKIYTFDCADSMPIAPNDTEEGRSMNQRIYGKALNANDFYAGSVREQSLTYYKEFCQQF</sequence>
<dbReference type="eggNOG" id="COG2885">
    <property type="taxonomic scope" value="Bacteria"/>
</dbReference>
<dbReference type="SUPFAM" id="SSF103088">
    <property type="entry name" value="OmpA-like"/>
    <property type="match status" value="1"/>
</dbReference>
<feature type="domain" description="OmpA-like" evidence="3">
    <location>
        <begin position="79"/>
        <end position="210"/>
    </location>
</feature>
<organism evidence="4 5">
    <name type="scientific">Psychrobacter cryohalolentis (strain ATCC BAA-1226 / DSM 17306 / VKM B-2378 / K5)</name>
    <dbReference type="NCBI Taxonomy" id="335284"/>
    <lineage>
        <taxon>Bacteria</taxon>
        <taxon>Pseudomonadati</taxon>
        <taxon>Pseudomonadota</taxon>
        <taxon>Gammaproteobacteria</taxon>
        <taxon>Moraxellales</taxon>
        <taxon>Moraxellaceae</taxon>
        <taxon>Psychrobacter</taxon>
    </lineage>
</organism>
<dbReference type="InterPro" id="IPR050330">
    <property type="entry name" value="Bact_OuterMem_StrucFunc"/>
</dbReference>
<dbReference type="PANTHER" id="PTHR30329">
    <property type="entry name" value="STATOR ELEMENT OF FLAGELLAR MOTOR COMPLEX"/>
    <property type="match status" value="1"/>
</dbReference>
<dbReference type="AlphaFoldDB" id="Q1QD76"/>
<dbReference type="CDD" id="cd07185">
    <property type="entry name" value="OmpA_C-like"/>
    <property type="match status" value="1"/>
</dbReference>
<keyword evidence="5" id="KW-1185">Reference proteome</keyword>
<keyword evidence="2" id="KW-0472">Membrane</keyword>
<protein>
    <submittedName>
        <fullName evidence="4">OmpA/MotB</fullName>
    </submittedName>
</protein>
<gene>
    <name evidence="4" type="ordered locus">Pcryo_0594</name>
</gene>
<proteinExistence type="predicted"/>
<dbReference type="InterPro" id="IPR036737">
    <property type="entry name" value="OmpA-like_sf"/>
</dbReference>
<dbReference type="Gene3D" id="3.30.1330.60">
    <property type="entry name" value="OmpA-like domain"/>
    <property type="match status" value="1"/>
</dbReference>
<dbReference type="RefSeq" id="WP_011512945.1">
    <property type="nucleotide sequence ID" value="NC_007969.1"/>
</dbReference>
<dbReference type="PANTHER" id="PTHR30329:SF21">
    <property type="entry name" value="LIPOPROTEIN YIAD-RELATED"/>
    <property type="match status" value="1"/>
</dbReference>
<dbReference type="GO" id="GO:0005509">
    <property type="term" value="F:calcium ion binding"/>
    <property type="evidence" value="ECO:0007669"/>
    <property type="project" value="InterPro"/>
</dbReference>
<evidence type="ECO:0000313" key="5">
    <source>
        <dbReference type="Proteomes" id="UP000002425"/>
    </source>
</evidence>
<dbReference type="PROSITE" id="PS51123">
    <property type="entry name" value="OMPA_2"/>
    <property type="match status" value="1"/>
</dbReference>
<evidence type="ECO:0000256" key="2">
    <source>
        <dbReference type="PROSITE-ProRule" id="PRU00473"/>
    </source>
</evidence>
<reference evidence="4" key="1">
    <citation type="submission" date="2006-03" db="EMBL/GenBank/DDBJ databases">
        <title>Complete sequence of chromosome of Psychrobacter cryohalolentis K5.</title>
        <authorList>
            <consortium name="US DOE Joint Genome Institute"/>
            <person name="Copeland A."/>
            <person name="Lucas S."/>
            <person name="Lapidus A."/>
            <person name="Barry K."/>
            <person name="Detter J.C."/>
            <person name="Glavina del Rio T."/>
            <person name="Hammon N."/>
            <person name="Israni S."/>
            <person name="Dalin E."/>
            <person name="Tice H."/>
            <person name="Pitluck S."/>
            <person name="Brettin T."/>
            <person name="Bruce D."/>
            <person name="Han C."/>
            <person name="Tapia R."/>
            <person name="Sims D.R."/>
            <person name="Gilna P."/>
            <person name="Schmutz J."/>
            <person name="Larimer F."/>
            <person name="Land M."/>
            <person name="Hauser L."/>
            <person name="Kyrpides N."/>
            <person name="Kim E."/>
            <person name="Richardson P."/>
        </authorList>
    </citation>
    <scope>NUCLEOTIDE SEQUENCE</scope>
    <source>
        <strain evidence="4">K5</strain>
    </source>
</reference>
<dbReference type="GO" id="GO:0016020">
    <property type="term" value="C:membrane"/>
    <property type="evidence" value="ECO:0007669"/>
    <property type="project" value="UniProtKB-UniRule"/>
</dbReference>
<dbReference type="Pfam" id="PF00691">
    <property type="entry name" value="OmpA"/>
    <property type="match status" value="1"/>
</dbReference>
<evidence type="ECO:0000256" key="1">
    <source>
        <dbReference type="ARBA" id="ARBA00022729"/>
    </source>
</evidence>
<evidence type="ECO:0000259" key="3">
    <source>
        <dbReference type="PROSITE" id="PS51123"/>
    </source>
</evidence>
<dbReference type="InterPro" id="IPR006665">
    <property type="entry name" value="OmpA-like"/>
</dbReference>
<dbReference type="HOGENOM" id="CLU_1304041_0_0_6"/>
<dbReference type="Pfam" id="PF02412">
    <property type="entry name" value="TSP_3"/>
    <property type="match status" value="1"/>
</dbReference>
<accession>Q1QD76</accession>
<dbReference type="Gene3D" id="4.10.1080.10">
    <property type="entry name" value="TSP type-3 repeat"/>
    <property type="match status" value="1"/>
</dbReference>
<dbReference type="EMBL" id="CP000323">
    <property type="protein sequence ID" value="ABE74377.1"/>
    <property type="molecule type" value="Genomic_DNA"/>
</dbReference>
<keyword evidence="1" id="KW-0732">Signal</keyword>
<name>Q1QD76_PSYCK</name>
<evidence type="ECO:0000313" key="4">
    <source>
        <dbReference type="EMBL" id="ABE74377.1"/>
    </source>
</evidence>
<dbReference type="KEGG" id="pcr:Pcryo_0594"/>
<dbReference type="STRING" id="335284.Pcryo_0594"/>
<dbReference type="PROSITE" id="PS51257">
    <property type="entry name" value="PROKAR_LIPOPROTEIN"/>
    <property type="match status" value="1"/>
</dbReference>
<dbReference type="Proteomes" id="UP000002425">
    <property type="component" value="Chromosome"/>
</dbReference>